<organism evidence="7 8">
    <name type="scientific">Nocardioides cavernae</name>
    <dbReference type="NCBI Taxonomy" id="1921566"/>
    <lineage>
        <taxon>Bacteria</taxon>
        <taxon>Bacillati</taxon>
        <taxon>Actinomycetota</taxon>
        <taxon>Actinomycetes</taxon>
        <taxon>Propionibacteriales</taxon>
        <taxon>Nocardioidaceae</taxon>
        <taxon>Nocardioides</taxon>
    </lineage>
</organism>
<dbReference type="GO" id="GO:0016301">
    <property type="term" value="F:kinase activity"/>
    <property type="evidence" value="ECO:0007669"/>
    <property type="project" value="UniProtKB-KW"/>
</dbReference>
<evidence type="ECO:0000256" key="1">
    <source>
        <dbReference type="ARBA" id="ARBA00022679"/>
    </source>
</evidence>
<dbReference type="InterPro" id="IPR012074">
    <property type="entry name" value="GAF_ANTAR"/>
</dbReference>
<proteinExistence type="predicted"/>
<dbReference type="GO" id="GO:0003723">
    <property type="term" value="F:RNA binding"/>
    <property type="evidence" value="ECO:0007669"/>
    <property type="project" value="InterPro"/>
</dbReference>
<dbReference type="RefSeq" id="WP_179621247.1">
    <property type="nucleotide sequence ID" value="NZ_JACCBW010000005.1"/>
</dbReference>
<dbReference type="SUPFAM" id="SSF52172">
    <property type="entry name" value="CheY-like"/>
    <property type="match status" value="1"/>
</dbReference>
<dbReference type="InterPro" id="IPR003018">
    <property type="entry name" value="GAF"/>
</dbReference>
<feature type="compositionally biased region" description="Basic and acidic residues" evidence="5">
    <location>
        <begin position="9"/>
        <end position="23"/>
    </location>
</feature>
<keyword evidence="1" id="KW-0808">Transferase</keyword>
<dbReference type="Gene3D" id="1.10.10.10">
    <property type="entry name" value="Winged helix-like DNA-binding domain superfamily/Winged helix DNA-binding domain"/>
    <property type="match status" value="1"/>
</dbReference>
<dbReference type="Pfam" id="PF03861">
    <property type="entry name" value="ANTAR"/>
    <property type="match status" value="1"/>
</dbReference>
<evidence type="ECO:0000256" key="2">
    <source>
        <dbReference type="ARBA" id="ARBA00022777"/>
    </source>
</evidence>
<evidence type="ECO:0000313" key="7">
    <source>
        <dbReference type="EMBL" id="NYE38610.1"/>
    </source>
</evidence>
<reference evidence="7 8" key="2">
    <citation type="submission" date="2020-08" db="EMBL/GenBank/DDBJ databases">
        <title>The Agave Microbiome: Exploring the role of microbial communities in plant adaptations to desert environments.</title>
        <authorList>
            <person name="Partida-Martinez L.P."/>
        </authorList>
    </citation>
    <scope>NUCLEOTIDE SEQUENCE [LARGE SCALE GENOMIC DNA]</scope>
    <source>
        <strain evidence="7 8">AT2.17</strain>
    </source>
</reference>
<dbReference type="InterPro" id="IPR005561">
    <property type="entry name" value="ANTAR"/>
</dbReference>
<evidence type="ECO:0000256" key="3">
    <source>
        <dbReference type="ARBA" id="ARBA00023015"/>
    </source>
</evidence>
<keyword evidence="4" id="KW-0804">Transcription</keyword>
<dbReference type="SUPFAM" id="SSF55781">
    <property type="entry name" value="GAF domain-like"/>
    <property type="match status" value="1"/>
</dbReference>
<protein>
    <submittedName>
        <fullName evidence="7">Transcriptional regulator with GAF, ATPase, and Fis domain</fullName>
    </submittedName>
</protein>
<evidence type="ECO:0000256" key="4">
    <source>
        <dbReference type="ARBA" id="ARBA00023163"/>
    </source>
</evidence>
<reference evidence="7 8" key="1">
    <citation type="submission" date="2020-07" db="EMBL/GenBank/DDBJ databases">
        <authorList>
            <person name="Partida-Martinez L."/>
            <person name="Huntemann M."/>
            <person name="Clum A."/>
            <person name="Wang J."/>
            <person name="Palaniappan K."/>
            <person name="Ritter S."/>
            <person name="Chen I.-M."/>
            <person name="Stamatis D."/>
            <person name="Reddy T."/>
            <person name="O'Malley R."/>
            <person name="Daum C."/>
            <person name="Shapiro N."/>
            <person name="Ivanova N."/>
            <person name="Kyrpides N."/>
            <person name="Woyke T."/>
        </authorList>
    </citation>
    <scope>NUCLEOTIDE SEQUENCE [LARGE SCALE GENOMIC DNA]</scope>
    <source>
        <strain evidence="7 8">AT2.17</strain>
    </source>
</reference>
<dbReference type="Pfam" id="PF13185">
    <property type="entry name" value="GAF_2"/>
    <property type="match status" value="1"/>
</dbReference>
<name>A0A7Y9H648_9ACTN</name>
<feature type="domain" description="ANTAR" evidence="6">
    <location>
        <begin position="161"/>
        <end position="222"/>
    </location>
</feature>
<dbReference type="SMART" id="SM00065">
    <property type="entry name" value="GAF"/>
    <property type="match status" value="1"/>
</dbReference>
<sequence length="239" mass="26580">MTSGSQAERIADTARHLQETHDDPEATWQTAVEVMQESVDGCDGVGLSMVHRRREVTTVAATCDLAREADRLQYELGEGPCLDAVWERHIVRSRDLAADRRWPTWGPRVADATEARSIVCYQLFTNEDRIGALNLYSRSLDAFDDRTVEEGYAIAAHVSIAVAASQEVDALTQGLASRTVIGQATGMLMERYDLDPARAFSVLSRMSQEGNIKLRTLAEQIVEHRRDGLGEARPQQPLR</sequence>
<keyword evidence="2" id="KW-0418">Kinase</keyword>
<dbReference type="SMART" id="SM01012">
    <property type="entry name" value="ANTAR"/>
    <property type="match status" value="1"/>
</dbReference>
<dbReference type="PIRSF" id="PIRSF036625">
    <property type="entry name" value="GAF_ANTAR"/>
    <property type="match status" value="1"/>
</dbReference>
<dbReference type="PROSITE" id="PS50921">
    <property type="entry name" value="ANTAR"/>
    <property type="match status" value="1"/>
</dbReference>
<dbReference type="Proteomes" id="UP000549911">
    <property type="component" value="Unassembled WGS sequence"/>
</dbReference>
<dbReference type="AlphaFoldDB" id="A0A7Y9H648"/>
<gene>
    <name evidence="7" type="ORF">F4692_003760</name>
</gene>
<dbReference type="InterPro" id="IPR036388">
    <property type="entry name" value="WH-like_DNA-bd_sf"/>
</dbReference>
<keyword evidence="8" id="KW-1185">Reference proteome</keyword>
<dbReference type="InterPro" id="IPR011006">
    <property type="entry name" value="CheY-like_superfamily"/>
</dbReference>
<evidence type="ECO:0000256" key="5">
    <source>
        <dbReference type="SAM" id="MobiDB-lite"/>
    </source>
</evidence>
<dbReference type="EMBL" id="JACCBW010000005">
    <property type="protein sequence ID" value="NYE38610.1"/>
    <property type="molecule type" value="Genomic_DNA"/>
</dbReference>
<dbReference type="Gene3D" id="3.30.450.40">
    <property type="match status" value="1"/>
</dbReference>
<accession>A0A7Y9H648</accession>
<evidence type="ECO:0000259" key="6">
    <source>
        <dbReference type="PROSITE" id="PS50921"/>
    </source>
</evidence>
<keyword evidence="3" id="KW-0805">Transcription regulation</keyword>
<dbReference type="InterPro" id="IPR029016">
    <property type="entry name" value="GAF-like_dom_sf"/>
</dbReference>
<feature type="region of interest" description="Disordered" evidence="5">
    <location>
        <begin position="1"/>
        <end position="23"/>
    </location>
</feature>
<comment type="caution">
    <text evidence="7">The sequence shown here is derived from an EMBL/GenBank/DDBJ whole genome shotgun (WGS) entry which is preliminary data.</text>
</comment>
<evidence type="ECO:0000313" key="8">
    <source>
        <dbReference type="Proteomes" id="UP000549911"/>
    </source>
</evidence>